<keyword evidence="12" id="KW-1185">Reference proteome</keyword>
<sequence>MGEYDATVLHLPTTRSTTARRPGGGEPGWVELHAHSAFSFLQGAAQPDELVAEAGRLGITALAVTDRDGLYAARRLAEAATPAGIGTVYGAELTLGDAELGTPLVLARSVEGFRLLSAAISAAQLAGAKNAPVYDLNVLSTAAGSGHWAVLPGCPAPDAERRDVTSVAHRLGRLSDVFGTGNVYAELFDHHLPGDSVANDVTVVAARRLGLPVVATGAVHYATPHQARLAQALAALRRRETLDKAAGHLMPAPTAHLRSYAEMRQRMARYPGVLETTLDLGRTSVIDLDALQPQLPGFPTPSGFTEDTWLRYLAERACAARYADRDDPDREARAAWKQLDHELGVISALGMAGYVLIVHDITQFAVGRGIWCQGRGSAASSVVCYVLGITAVDALKNGLLFERFLSVEKAGPPDIDIDFEVGRREEVIQYVYRRYGRDHAAQVANVISYQPRLSVHDAARVLGYPASQIREMTRHIHHTPPGPDIDLPAEVRGLAAQLHTLPRHMGIHVGGMVLTRQPLGEVMPLEWATAEGRSVLQGDKDDVAAAGLIKIDLLGLGTLGALHIACDLIAEHYGVRLDLASIPPDDPDVYNMIARADTIGVFQVESRAQISTLPQLRPENFNDLAIAASIIRPGPIQAGSKHPYLRRRRGEEPVSYPHPLARRALEKTLGVALYQEQAMQLAIDCAGFTPGDADRLRKAMAAKHAPEKVAELRGRLTDGMTAKGIPPAAAEQIIHMIEAFSDYGFPESHAQSMAHIIYASAWIKHHYPAALTAGILANMPMGFYDVQTLIQDAQRHGIAVRDVDIHSSHVHATLESDGPEGEFAIRRGLTSVKGLSETIADTIVAARTEQPFTGLEDVVRRTRLPARLMEQLAIAGAFAAFDGHRRAVLWTAGAFPRSHQPYLPGLGTLAAAPDLPAMSPAEETAADLAATGASATSHPVHHIRPYLDRRDALTAAVVRGLADQTRVRLGGLAKYLQRPPTANGVAFGALEDETGMVNLVFSPPVWERCHRTLLEAPAVLLDGHVERSYGAVNVIVHQAEPVTVSTTGRPGPRK</sequence>
<dbReference type="Pfam" id="PF17657">
    <property type="entry name" value="DNA_pol3_finger"/>
    <property type="match status" value="1"/>
</dbReference>
<evidence type="ECO:0000313" key="12">
    <source>
        <dbReference type="Proteomes" id="UP001601303"/>
    </source>
</evidence>
<keyword evidence="5" id="KW-0235">DNA replication</keyword>
<dbReference type="InterPro" id="IPR016195">
    <property type="entry name" value="Pol/histidinol_Pase-like"/>
</dbReference>
<dbReference type="SUPFAM" id="SSF89550">
    <property type="entry name" value="PHP domain-like"/>
    <property type="match status" value="1"/>
</dbReference>
<dbReference type="PANTHER" id="PTHR32294">
    <property type="entry name" value="DNA POLYMERASE III SUBUNIT ALPHA"/>
    <property type="match status" value="1"/>
</dbReference>
<dbReference type="InterPro" id="IPR004013">
    <property type="entry name" value="PHP_dom"/>
</dbReference>
<dbReference type="EMBL" id="JBIAHM010000008">
    <property type="protein sequence ID" value="MFE9601529.1"/>
    <property type="molecule type" value="Genomic_DNA"/>
</dbReference>
<dbReference type="Gene3D" id="3.20.20.140">
    <property type="entry name" value="Metal-dependent hydrolases"/>
    <property type="match status" value="1"/>
</dbReference>
<dbReference type="PANTHER" id="PTHR32294:SF4">
    <property type="entry name" value="ERROR-PRONE DNA POLYMERASE"/>
    <property type="match status" value="1"/>
</dbReference>
<evidence type="ECO:0000256" key="8">
    <source>
        <dbReference type="ARBA" id="ARBA00023204"/>
    </source>
</evidence>
<evidence type="ECO:0000256" key="3">
    <source>
        <dbReference type="ARBA" id="ARBA00022679"/>
    </source>
</evidence>
<proteinExistence type="predicted"/>
<comment type="caution">
    <text evidence="11">The sequence shown here is derived from an EMBL/GenBank/DDBJ whole genome shotgun (WGS) entry which is preliminary data.</text>
</comment>
<dbReference type="InterPro" id="IPR003141">
    <property type="entry name" value="Pol/His_phosphatase_N"/>
</dbReference>
<dbReference type="Pfam" id="PF14579">
    <property type="entry name" value="HHH_6"/>
    <property type="match status" value="1"/>
</dbReference>
<dbReference type="RefSeq" id="WP_388108816.1">
    <property type="nucleotide sequence ID" value="NZ_JBIAHM010000008.1"/>
</dbReference>
<evidence type="ECO:0000256" key="4">
    <source>
        <dbReference type="ARBA" id="ARBA00022695"/>
    </source>
</evidence>
<evidence type="ECO:0000256" key="1">
    <source>
        <dbReference type="ARBA" id="ARBA00012417"/>
    </source>
</evidence>
<keyword evidence="6" id="KW-0227">DNA damage</keyword>
<protein>
    <recommendedName>
        <fullName evidence="1">DNA-directed DNA polymerase</fullName>
        <ecNumber evidence="1">2.7.7.7</ecNumber>
    </recommendedName>
</protein>
<dbReference type="CDD" id="cd04485">
    <property type="entry name" value="DnaE_OBF"/>
    <property type="match status" value="1"/>
</dbReference>
<dbReference type="NCBIfam" id="NF004225">
    <property type="entry name" value="PRK05672.1"/>
    <property type="match status" value="1"/>
</dbReference>
<name>A0ABW6M6V3_9ACTN</name>
<dbReference type="Pfam" id="PF02811">
    <property type="entry name" value="PHP"/>
    <property type="match status" value="1"/>
</dbReference>
<accession>A0ABW6M6V3</accession>
<keyword evidence="4 11" id="KW-0548">Nucleotidyltransferase</keyword>
<dbReference type="CDD" id="cd07431">
    <property type="entry name" value="PHP_PolIIIA"/>
    <property type="match status" value="1"/>
</dbReference>
<reference evidence="11 12" key="1">
    <citation type="submission" date="2024-10" db="EMBL/GenBank/DDBJ databases">
        <title>The Natural Products Discovery Center: Release of the First 8490 Sequenced Strains for Exploring Actinobacteria Biosynthetic Diversity.</title>
        <authorList>
            <person name="Kalkreuter E."/>
            <person name="Kautsar S.A."/>
            <person name="Yang D."/>
            <person name="Bader C.D."/>
            <person name="Teijaro C.N."/>
            <person name="Fluegel L."/>
            <person name="Davis C.M."/>
            <person name="Simpson J.R."/>
            <person name="Lauterbach L."/>
            <person name="Steele A.D."/>
            <person name="Gui C."/>
            <person name="Meng S."/>
            <person name="Li G."/>
            <person name="Viehrig K."/>
            <person name="Ye F."/>
            <person name="Su P."/>
            <person name="Kiefer A.F."/>
            <person name="Nichols A."/>
            <person name="Cepeda A.J."/>
            <person name="Yan W."/>
            <person name="Fan B."/>
            <person name="Jiang Y."/>
            <person name="Adhikari A."/>
            <person name="Zheng C.-J."/>
            <person name="Schuster L."/>
            <person name="Cowan T.M."/>
            <person name="Smanski M.J."/>
            <person name="Chevrette M.G."/>
            <person name="De Carvalho L.P.S."/>
            <person name="Shen B."/>
        </authorList>
    </citation>
    <scope>NUCLEOTIDE SEQUENCE [LARGE SCALE GENOMIC DNA]</scope>
    <source>
        <strain evidence="11 12">NPDC006488</strain>
    </source>
</reference>
<keyword evidence="3 11" id="KW-0808">Transferase</keyword>
<evidence type="ECO:0000256" key="2">
    <source>
        <dbReference type="ARBA" id="ARBA00022490"/>
    </source>
</evidence>
<evidence type="ECO:0000256" key="9">
    <source>
        <dbReference type="ARBA" id="ARBA00049244"/>
    </source>
</evidence>
<evidence type="ECO:0000259" key="10">
    <source>
        <dbReference type="SMART" id="SM00481"/>
    </source>
</evidence>
<dbReference type="EC" id="2.7.7.7" evidence="1"/>
<comment type="catalytic activity">
    <reaction evidence="9">
        <text>DNA(n) + a 2'-deoxyribonucleoside 5'-triphosphate = DNA(n+1) + diphosphate</text>
        <dbReference type="Rhea" id="RHEA:22508"/>
        <dbReference type="Rhea" id="RHEA-COMP:17339"/>
        <dbReference type="Rhea" id="RHEA-COMP:17340"/>
        <dbReference type="ChEBI" id="CHEBI:33019"/>
        <dbReference type="ChEBI" id="CHEBI:61560"/>
        <dbReference type="ChEBI" id="CHEBI:173112"/>
        <dbReference type="EC" id="2.7.7.7"/>
    </reaction>
</comment>
<dbReference type="Proteomes" id="UP001601303">
    <property type="component" value="Unassembled WGS sequence"/>
</dbReference>
<evidence type="ECO:0000256" key="6">
    <source>
        <dbReference type="ARBA" id="ARBA00022763"/>
    </source>
</evidence>
<dbReference type="InterPro" id="IPR029460">
    <property type="entry name" value="DNAPol_HHH"/>
</dbReference>
<dbReference type="Gene3D" id="1.10.150.870">
    <property type="match status" value="1"/>
</dbReference>
<evidence type="ECO:0000256" key="5">
    <source>
        <dbReference type="ARBA" id="ARBA00022705"/>
    </source>
</evidence>
<dbReference type="GO" id="GO:0003887">
    <property type="term" value="F:DNA-directed DNA polymerase activity"/>
    <property type="evidence" value="ECO:0007669"/>
    <property type="project" value="UniProtKB-EC"/>
</dbReference>
<feature type="domain" description="Polymerase/histidinol phosphatase N-terminal" evidence="10">
    <location>
        <begin position="30"/>
        <end position="97"/>
    </location>
</feature>
<organism evidence="11 12">
    <name type="scientific">Streptomyces hokutonensis</name>
    <dbReference type="NCBI Taxonomy" id="1306990"/>
    <lineage>
        <taxon>Bacteria</taxon>
        <taxon>Bacillati</taxon>
        <taxon>Actinomycetota</taxon>
        <taxon>Actinomycetes</taxon>
        <taxon>Kitasatosporales</taxon>
        <taxon>Streptomycetaceae</taxon>
        <taxon>Streptomyces</taxon>
    </lineage>
</organism>
<dbReference type="InterPro" id="IPR040982">
    <property type="entry name" value="DNA_pol3_finger"/>
</dbReference>
<dbReference type="SMART" id="SM00481">
    <property type="entry name" value="POLIIIAc"/>
    <property type="match status" value="1"/>
</dbReference>
<keyword evidence="2" id="KW-0963">Cytoplasm</keyword>
<evidence type="ECO:0000313" key="11">
    <source>
        <dbReference type="EMBL" id="MFE9601529.1"/>
    </source>
</evidence>
<gene>
    <name evidence="11" type="ORF">ACFYNQ_23550</name>
</gene>
<dbReference type="NCBIfam" id="TIGR00594">
    <property type="entry name" value="polc"/>
    <property type="match status" value="1"/>
</dbReference>
<keyword evidence="8" id="KW-0234">DNA repair</keyword>
<dbReference type="InterPro" id="IPR011708">
    <property type="entry name" value="DNA_pol3_alpha_NTPase_dom"/>
</dbReference>
<keyword evidence="7" id="KW-0239">DNA-directed DNA polymerase</keyword>
<dbReference type="InterPro" id="IPR004805">
    <property type="entry name" value="DnaE2/DnaE/PolC"/>
</dbReference>
<dbReference type="Pfam" id="PF07733">
    <property type="entry name" value="DNA_pol3_alpha"/>
    <property type="match status" value="1"/>
</dbReference>
<evidence type="ECO:0000256" key="7">
    <source>
        <dbReference type="ARBA" id="ARBA00022932"/>
    </source>
</evidence>